<keyword evidence="2" id="KW-0808">Transferase</keyword>
<dbReference type="InterPro" id="IPR007848">
    <property type="entry name" value="Small_mtfrase_dom"/>
</dbReference>
<dbReference type="Pfam" id="PF05175">
    <property type="entry name" value="MTS"/>
    <property type="match status" value="1"/>
</dbReference>
<dbReference type="Gene3D" id="3.40.50.150">
    <property type="entry name" value="Vaccinia Virus protein VP39"/>
    <property type="match status" value="1"/>
</dbReference>
<organism evidence="2 3">
    <name type="scientific">Nonomuraea jabiensis</name>
    <dbReference type="NCBI Taxonomy" id="882448"/>
    <lineage>
        <taxon>Bacteria</taxon>
        <taxon>Bacillati</taxon>
        <taxon>Actinomycetota</taxon>
        <taxon>Actinomycetes</taxon>
        <taxon>Streptosporangiales</taxon>
        <taxon>Streptosporangiaceae</taxon>
        <taxon>Nonomuraea</taxon>
    </lineage>
</organism>
<accession>A0A7W9GKD6</accession>
<dbReference type="AlphaFoldDB" id="A0A7W9GKD6"/>
<dbReference type="GO" id="GO:0032259">
    <property type="term" value="P:methylation"/>
    <property type="evidence" value="ECO:0007669"/>
    <property type="project" value="UniProtKB-KW"/>
</dbReference>
<dbReference type="InterPro" id="IPR029063">
    <property type="entry name" value="SAM-dependent_MTases_sf"/>
</dbReference>
<evidence type="ECO:0000259" key="1">
    <source>
        <dbReference type="Pfam" id="PF05175"/>
    </source>
</evidence>
<dbReference type="SUPFAM" id="SSF53335">
    <property type="entry name" value="S-adenosyl-L-methionine-dependent methyltransferases"/>
    <property type="match status" value="1"/>
</dbReference>
<reference evidence="2 3" key="1">
    <citation type="submission" date="2020-08" db="EMBL/GenBank/DDBJ databases">
        <title>Sequencing the genomes of 1000 actinobacteria strains.</title>
        <authorList>
            <person name="Klenk H.-P."/>
        </authorList>
    </citation>
    <scope>NUCLEOTIDE SEQUENCE [LARGE SCALE GENOMIC DNA]</scope>
    <source>
        <strain evidence="2 3">DSM 45507</strain>
    </source>
</reference>
<dbReference type="InterPro" id="IPR050320">
    <property type="entry name" value="N5-glutamine_MTase"/>
</dbReference>
<evidence type="ECO:0000313" key="2">
    <source>
        <dbReference type="EMBL" id="MBB5785317.1"/>
    </source>
</evidence>
<feature type="domain" description="Methyltransferase small" evidence="1">
    <location>
        <begin position="157"/>
        <end position="300"/>
    </location>
</feature>
<dbReference type="PANTHER" id="PTHR18895">
    <property type="entry name" value="HEMK METHYLTRANSFERASE"/>
    <property type="match status" value="1"/>
</dbReference>
<dbReference type="CDD" id="cd02440">
    <property type="entry name" value="AdoMet_MTases"/>
    <property type="match status" value="1"/>
</dbReference>
<protein>
    <submittedName>
        <fullName evidence="2">Methylase of polypeptide subunit release factors</fullName>
    </submittedName>
</protein>
<name>A0A7W9GKD6_9ACTN</name>
<dbReference type="InterPro" id="IPR002052">
    <property type="entry name" value="DNA_methylase_N6_adenine_CS"/>
</dbReference>
<dbReference type="GO" id="GO:0003676">
    <property type="term" value="F:nucleic acid binding"/>
    <property type="evidence" value="ECO:0007669"/>
    <property type="project" value="InterPro"/>
</dbReference>
<dbReference type="GO" id="GO:0036009">
    <property type="term" value="F:protein-glutamine N-methyltransferase activity"/>
    <property type="evidence" value="ECO:0007669"/>
    <property type="project" value="TreeGrafter"/>
</dbReference>
<dbReference type="PROSITE" id="PS00092">
    <property type="entry name" value="N6_MTASE"/>
    <property type="match status" value="1"/>
</dbReference>
<evidence type="ECO:0000313" key="3">
    <source>
        <dbReference type="Proteomes" id="UP000579153"/>
    </source>
</evidence>
<dbReference type="EMBL" id="JACHMB010000001">
    <property type="protein sequence ID" value="MBB5785317.1"/>
    <property type="molecule type" value="Genomic_DNA"/>
</dbReference>
<comment type="caution">
    <text evidence="2">The sequence shown here is derived from an EMBL/GenBank/DDBJ whole genome shotgun (WGS) entry which is preliminary data.</text>
</comment>
<sequence>MIHWSEAGQERSAIWRSALGAPPPRRVVTADDRMTADTAYRLACEGTALLWQGDFQNARQLLTAMGRRCKPAAPGAGFHRYRQARSQRARTLGMLLIPFAEGHVVPLRRAPDVREACAEVYGAEAPPAVGQLRELLGLIGAHEWRHKGVYVPALEARVHPHHGVFSPIRGEYVDLVARAPLPEDRRLAFDLGTGTGVLAAVLARRGVRRVVATDLDQRSVECAEENLARLGLDDRVEVVQADLFPPGRAPLVVCNPPWLPAKPVSPLDQAVYDPGGRMLNGFLDGLAGHLEPGGEGWLVLSDLAEHLGLRTRADLLAAFERAGLRVAGRLDVPPRHHRPKDEQDPLHEARAAEITSLWRLTT</sequence>
<dbReference type="Proteomes" id="UP000579153">
    <property type="component" value="Unassembled WGS sequence"/>
</dbReference>
<keyword evidence="2" id="KW-0489">Methyltransferase</keyword>
<keyword evidence="3" id="KW-1185">Reference proteome</keyword>
<proteinExistence type="predicted"/>
<dbReference type="PANTHER" id="PTHR18895:SF74">
    <property type="entry name" value="MTRF1L RELEASE FACTOR GLUTAMINE METHYLTRANSFERASE"/>
    <property type="match status" value="1"/>
</dbReference>
<gene>
    <name evidence="2" type="ORF">HD596_012073</name>
</gene>
<dbReference type="RefSeq" id="WP_185078111.1">
    <property type="nucleotide sequence ID" value="NZ_JACHMB010000001.1"/>
</dbReference>